<keyword evidence="3" id="KW-0540">Nuclease</keyword>
<evidence type="ECO:0000256" key="1">
    <source>
        <dbReference type="SAM" id="SignalP"/>
    </source>
</evidence>
<evidence type="ECO:0000313" key="3">
    <source>
        <dbReference type="EMBL" id="SFK61810.1"/>
    </source>
</evidence>
<evidence type="ECO:0000259" key="2">
    <source>
        <dbReference type="Pfam" id="PF19580"/>
    </source>
</evidence>
<keyword evidence="3" id="KW-0378">Hydrolase</keyword>
<dbReference type="GO" id="GO:0004519">
    <property type="term" value="F:endonuclease activity"/>
    <property type="evidence" value="ECO:0007669"/>
    <property type="project" value="UniProtKB-KW"/>
</dbReference>
<comment type="caution">
    <text evidence="3">The sequence shown here is derived from an EMBL/GenBank/DDBJ whole genome shotgun (WGS) entry which is preliminary data.</text>
</comment>
<dbReference type="EMBL" id="FOSK01000007">
    <property type="protein sequence ID" value="SFK61810.1"/>
    <property type="molecule type" value="Genomic_DNA"/>
</dbReference>
<dbReference type="PANTHER" id="PTHR42834">
    <property type="entry name" value="ENDONUCLEASE/EXONUCLEASE/PHOSPHATASE FAMILY PROTEIN (AFU_ORTHOLOGUE AFUA_3G09210)"/>
    <property type="match status" value="1"/>
</dbReference>
<dbReference type="Proteomes" id="UP000199598">
    <property type="component" value="Unassembled WGS sequence"/>
</dbReference>
<feature type="chain" id="PRO_5047393373" evidence="1">
    <location>
        <begin position="21"/>
        <end position="362"/>
    </location>
</feature>
<dbReference type="GO" id="GO:0016787">
    <property type="term" value="F:hydrolase activity"/>
    <property type="evidence" value="ECO:0007669"/>
    <property type="project" value="UniProtKB-KW"/>
</dbReference>
<sequence>MKSLLLGATIIGLAMPAAFAQDKPVTIVSYNVQNLFDTIDDKNNPQDDTYLSKEAKEARGQDHEDACESYNDKGSHYYKQCIELNWGEESYKQKLMTLGAVIRSFPETPDILILPETENKQVLDDLVGKALAGLDYTSIVQLDSSDNVHNRGIDVGIISRLPLKGEPETIKVFGEDGDNPHDCKPTRDIVKAQFEMPDGETMYVFGVHFPSGAAYQCRKDAMEVLNKERAKLPEDANVVAAGDFNFNCTDVQNGEFQALAREGRWSYPPEIVGCAAPGSAFYYKDQSWSFLDMILVSNALRPDKDSNSTWFADLGSFHTVVTHPSQYAQDARNRVRPKRFNPDNNQGASDHWPVLMRFLKRF</sequence>
<reference evidence="3 4" key="1">
    <citation type="submission" date="2016-10" db="EMBL/GenBank/DDBJ databases">
        <authorList>
            <person name="Varghese N."/>
            <person name="Submissions S."/>
        </authorList>
    </citation>
    <scope>NUCLEOTIDE SEQUENCE [LARGE SCALE GENOMIC DNA]</scope>
    <source>
        <strain evidence="3 4">DSM 16392</strain>
    </source>
</reference>
<gene>
    <name evidence="3" type="ORF">SAMN04488518_10730</name>
</gene>
<keyword evidence="3" id="KW-0255">Endonuclease</keyword>
<dbReference type="Pfam" id="PF19580">
    <property type="entry name" value="Exo_endo_phos_3"/>
    <property type="match status" value="1"/>
</dbReference>
<proteinExistence type="predicted"/>
<feature type="signal peptide" evidence="1">
    <location>
        <begin position="1"/>
        <end position="20"/>
    </location>
</feature>
<name>A0A1I4B090_9HYPH</name>
<dbReference type="SUPFAM" id="SSF56219">
    <property type="entry name" value="DNase I-like"/>
    <property type="match status" value="1"/>
</dbReference>
<feature type="domain" description="Endonuclease/exonuclease/phosphatase" evidence="2">
    <location>
        <begin position="83"/>
        <end position="357"/>
    </location>
</feature>
<organism evidence="3 4">
    <name type="scientific">Pseudovibrio ascidiaceicola</name>
    <dbReference type="NCBI Taxonomy" id="285279"/>
    <lineage>
        <taxon>Bacteria</taxon>
        <taxon>Pseudomonadati</taxon>
        <taxon>Pseudomonadota</taxon>
        <taxon>Alphaproteobacteria</taxon>
        <taxon>Hyphomicrobiales</taxon>
        <taxon>Stappiaceae</taxon>
        <taxon>Pseudovibrio</taxon>
    </lineage>
</organism>
<keyword evidence="4" id="KW-1185">Reference proteome</keyword>
<protein>
    <submittedName>
        <fullName evidence="3">Metal-dependent hydrolase, endonuclease/exonuclease/phosphatase family</fullName>
    </submittedName>
</protein>
<dbReference type="PANTHER" id="PTHR42834:SF1">
    <property type="entry name" value="ENDONUCLEASE_EXONUCLEASE_PHOSPHATASE FAMILY PROTEIN (AFU_ORTHOLOGUE AFUA_3G09210)"/>
    <property type="match status" value="1"/>
</dbReference>
<dbReference type="InterPro" id="IPR005135">
    <property type="entry name" value="Endo/exonuclease/phosphatase"/>
</dbReference>
<dbReference type="RefSeq" id="WP_093520325.1">
    <property type="nucleotide sequence ID" value="NZ_FOSK01000007.1"/>
</dbReference>
<keyword evidence="1" id="KW-0732">Signal</keyword>
<evidence type="ECO:0000313" key="4">
    <source>
        <dbReference type="Proteomes" id="UP000199598"/>
    </source>
</evidence>
<accession>A0A1I4B090</accession>
<dbReference type="Gene3D" id="3.60.10.10">
    <property type="entry name" value="Endonuclease/exonuclease/phosphatase"/>
    <property type="match status" value="1"/>
</dbReference>
<dbReference type="InterPro" id="IPR036691">
    <property type="entry name" value="Endo/exonu/phosph_ase_sf"/>
</dbReference>